<name>A0ACB9K4Y5_9ASTR</name>
<sequence>MAEVVSSLEYVLTLQETTNNLSQTAGKTIFGRMLDKFSITDKGQNLGMEFGSLMPKKPHTGMNIGPLMPKKRKELMLRENEVLVEATEEQLAAASYLACRCLHLKGVDRPSMKEVTVELERIRKFSVPPSGSQDNYNEMSILMTGSEQVDLYDIPLGTNYSETFSM</sequence>
<dbReference type="EMBL" id="CM042018">
    <property type="protein sequence ID" value="KAI3827332.1"/>
    <property type="molecule type" value="Genomic_DNA"/>
</dbReference>
<evidence type="ECO:0000313" key="1">
    <source>
        <dbReference type="EMBL" id="KAI3827332.1"/>
    </source>
</evidence>
<protein>
    <submittedName>
        <fullName evidence="1">Uncharacterized protein</fullName>
    </submittedName>
</protein>
<proteinExistence type="predicted"/>
<reference evidence="2" key="1">
    <citation type="journal article" date="2022" name="Mol. Ecol. Resour.">
        <title>The genomes of chicory, endive, great burdock and yacon provide insights into Asteraceae palaeo-polyploidization history and plant inulin production.</title>
        <authorList>
            <person name="Fan W."/>
            <person name="Wang S."/>
            <person name="Wang H."/>
            <person name="Wang A."/>
            <person name="Jiang F."/>
            <person name="Liu H."/>
            <person name="Zhao H."/>
            <person name="Xu D."/>
            <person name="Zhang Y."/>
        </authorList>
    </citation>
    <scope>NUCLEOTIDE SEQUENCE [LARGE SCALE GENOMIC DNA]</scope>
    <source>
        <strain evidence="2">cv. Yunnan</strain>
    </source>
</reference>
<keyword evidence="2" id="KW-1185">Reference proteome</keyword>
<comment type="caution">
    <text evidence="1">The sequence shown here is derived from an EMBL/GenBank/DDBJ whole genome shotgun (WGS) entry which is preliminary data.</text>
</comment>
<dbReference type="Proteomes" id="UP001056120">
    <property type="component" value="Linkage Group LG01"/>
</dbReference>
<accession>A0ACB9K4Y5</accession>
<gene>
    <name evidence="1" type="ORF">L1987_01405</name>
</gene>
<reference evidence="1 2" key="2">
    <citation type="journal article" date="2022" name="Mol. Ecol. Resour.">
        <title>The genomes of chicory, endive, great burdock and yacon provide insights into Asteraceae paleo-polyploidization history and plant inulin production.</title>
        <authorList>
            <person name="Fan W."/>
            <person name="Wang S."/>
            <person name="Wang H."/>
            <person name="Wang A."/>
            <person name="Jiang F."/>
            <person name="Liu H."/>
            <person name="Zhao H."/>
            <person name="Xu D."/>
            <person name="Zhang Y."/>
        </authorList>
    </citation>
    <scope>NUCLEOTIDE SEQUENCE [LARGE SCALE GENOMIC DNA]</scope>
    <source>
        <strain evidence="2">cv. Yunnan</strain>
        <tissue evidence="1">Leaves</tissue>
    </source>
</reference>
<evidence type="ECO:0000313" key="2">
    <source>
        <dbReference type="Proteomes" id="UP001056120"/>
    </source>
</evidence>
<organism evidence="1 2">
    <name type="scientific">Smallanthus sonchifolius</name>
    <dbReference type="NCBI Taxonomy" id="185202"/>
    <lineage>
        <taxon>Eukaryota</taxon>
        <taxon>Viridiplantae</taxon>
        <taxon>Streptophyta</taxon>
        <taxon>Embryophyta</taxon>
        <taxon>Tracheophyta</taxon>
        <taxon>Spermatophyta</taxon>
        <taxon>Magnoliopsida</taxon>
        <taxon>eudicotyledons</taxon>
        <taxon>Gunneridae</taxon>
        <taxon>Pentapetalae</taxon>
        <taxon>asterids</taxon>
        <taxon>campanulids</taxon>
        <taxon>Asterales</taxon>
        <taxon>Asteraceae</taxon>
        <taxon>Asteroideae</taxon>
        <taxon>Heliantheae alliance</taxon>
        <taxon>Millerieae</taxon>
        <taxon>Smallanthus</taxon>
    </lineage>
</organism>